<dbReference type="InterPro" id="IPR011335">
    <property type="entry name" value="Restrct_endonuc-II-like"/>
</dbReference>
<sequence length="189" mass="21403">MTSATELRLLTVADYHRMAESGILAADERVELIEGQIYRMVAKGTAHSAAVTRIARILSERLANQVLLRLQDPVQLSDLSEPEPDIAIVQSDRLDYEDHHPTPREIFGLIEVADSTLKRDLEVKAPLYARSGIAEYWVLDVLGRCLHVFRHPGDTNYEFQQQLEEEDAIAPLAFTDCVIQIAEFFQSRN</sequence>
<protein>
    <recommendedName>
        <fullName evidence="1">Putative restriction endonuclease domain-containing protein</fullName>
    </recommendedName>
</protein>
<evidence type="ECO:0000259" key="1">
    <source>
        <dbReference type="Pfam" id="PF05685"/>
    </source>
</evidence>
<gene>
    <name evidence="2" type="ORF">C7B64_10315</name>
</gene>
<dbReference type="EMBL" id="PVWJ01000042">
    <property type="protein sequence ID" value="PSB03049.1"/>
    <property type="molecule type" value="Genomic_DNA"/>
</dbReference>
<dbReference type="CDD" id="cd06260">
    <property type="entry name" value="DUF820-like"/>
    <property type="match status" value="1"/>
</dbReference>
<evidence type="ECO:0000313" key="3">
    <source>
        <dbReference type="Proteomes" id="UP000238762"/>
    </source>
</evidence>
<dbReference type="OrthoDB" id="509866at2"/>
<accession>A0A2T1C471</accession>
<feature type="domain" description="Putative restriction endonuclease" evidence="1">
    <location>
        <begin position="13"/>
        <end position="176"/>
    </location>
</feature>
<comment type="caution">
    <text evidence="2">The sequence shown here is derived from an EMBL/GenBank/DDBJ whole genome shotgun (WGS) entry which is preliminary data.</text>
</comment>
<evidence type="ECO:0000313" key="2">
    <source>
        <dbReference type="EMBL" id="PSB03049.1"/>
    </source>
</evidence>
<dbReference type="InterPro" id="IPR008538">
    <property type="entry name" value="Uma2"/>
</dbReference>
<name>A0A2T1C471_9CYAN</name>
<dbReference type="SUPFAM" id="SSF52980">
    <property type="entry name" value="Restriction endonuclease-like"/>
    <property type="match status" value="1"/>
</dbReference>
<dbReference type="PANTHER" id="PTHR35400:SF1">
    <property type="entry name" value="SLR1083 PROTEIN"/>
    <property type="match status" value="1"/>
</dbReference>
<dbReference type="PANTHER" id="PTHR35400">
    <property type="entry name" value="SLR1083 PROTEIN"/>
    <property type="match status" value="1"/>
</dbReference>
<dbReference type="Pfam" id="PF05685">
    <property type="entry name" value="Uma2"/>
    <property type="match status" value="1"/>
</dbReference>
<keyword evidence="3" id="KW-1185">Reference proteome</keyword>
<reference evidence="2 3" key="1">
    <citation type="submission" date="2018-02" db="EMBL/GenBank/DDBJ databases">
        <authorList>
            <person name="Cohen D.B."/>
            <person name="Kent A.D."/>
        </authorList>
    </citation>
    <scope>NUCLEOTIDE SEQUENCE [LARGE SCALE GENOMIC DNA]</scope>
    <source>
        <strain evidence="2 3">CCAP 1448/3</strain>
    </source>
</reference>
<dbReference type="Proteomes" id="UP000238762">
    <property type="component" value="Unassembled WGS sequence"/>
</dbReference>
<dbReference type="InterPro" id="IPR012296">
    <property type="entry name" value="Nuclease_put_TT1808"/>
</dbReference>
<dbReference type="AlphaFoldDB" id="A0A2T1C471"/>
<organism evidence="2 3">
    <name type="scientific">Merismopedia glauca CCAP 1448/3</name>
    <dbReference type="NCBI Taxonomy" id="1296344"/>
    <lineage>
        <taxon>Bacteria</taxon>
        <taxon>Bacillati</taxon>
        <taxon>Cyanobacteriota</taxon>
        <taxon>Cyanophyceae</taxon>
        <taxon>Synechococcales</taxon>
        <taxon>Merismopediaceae</taxon>
        <taxon>Merismopedia</taxon>
    </lineage>
</organism>
<dbReference type="Gene3D" id="3.90.1570.10">
    <property type="entry name" value="tt1808, chain A"/>
    <property type="match status" value="1"/>
</dbReference>
<dbReference type="RefSeq" id="WP_106288565.1">
    <property type="nucleotide sequence ID" value="NZ_CAWNTC010000026.1"/>
</dbReference>
<proteinExistence type="predicted"/>
<reference evidence="2 3" key="2">
    <citation type="submission" date="2018-03" db="EMBL/GenBank/DDBJ databases">
        <title>The ancient ancestry and fast evolution of plastids.</title>
        <authorList>
            <person name="Moore K.R."/>
            <person name="Magnabosco C."/>
            <person name="Momper L."/>
            <person name="Gold D.A."/>
            <person name="Bosak T."/>
            <person name="Fournier G.P."/>
        </authorList>
    </citation>
    <scope>NUCLEOTIDE SEQUENCE [LARGE SCALE GENOMIC DNA]</scope>
    <source>
        <strain evidence="2 3">CCAP 1448/3</strain>
    </source>
</reference>